<evidence type="ECO:0000313" key="11">
    <source>
        <dbReference type="EMBL" id="OTA01837.1"/>
    </source>
</evidence>
<dbReference type="PANTHER" id="PTHR14456">
    <property type="entry name" value="INOSITOL POLYPHOSPHATE KINASE 1"/>
    <property type="match status" value="1"/>
</dbReference>
<dbReference type="EC" id="2.7.1.158" evidence="3 9"/>
<evidence type="ECO:0000256" key="10">
    <source>
        <dbReference type="SAM" id="MobiDB-lite"/>
    </source>
</evidence>
<dbReference type="InterPro" id="IPR009286">
    <property type="entry name" value="Ins_P5_2-kin"/>
</dbReference>
<keyword evidence="8 9" id="KW-0067">ATP-binding</keyword>
<organism evidence="11 12">
    <name type="scientific">Trichoderma parareesei</name>
    <name type="common">Filamentous fungus</name>
    <dbReference type="NCBI Taxonomy" id="858221"/>
    <lineage>
        <taxon>Eukaryota</taxon>
        <taxon>Fungi</taxon>
        <taxon>Dikarya</taxon>
        <taxon>Ascomycota</taxon>
        <taxon>Pezizomycotina</taxon>
        <taxon>Sordariomycetes</taxon>
        <taxon>Hypocreomycetidae</taxon>
        <taxon>Hypocreales</taxon>
        <taxon>Hypocreaceae</taxon>
        <taxon>Trichoderma</taxon>
    </lineage>
</organism>
<comment type="catalytic activity">
    <reaction evidence="9">
        <text>1D-myo-inositol 1,3,4,5,6-pentakisphosphate + ATP = 1D-myo-inositol hexakisphosphate + ADP + H(+)</text>
        <dbReference type="Rhea" id="RHEA:20313"/>
        <dbReference type="ChEBI" id="CHEBI:15378"/>
        <dbReference type="ChEBI" id="CHEBI:30616"/>
        <dbReference type="ChEBI" id="CHEBI:57733"/>
        <dbReference type="ChEBI" id="CHEBI:58130"/>
        <dbReference type="ChEBI" id="CHEBI:456216"/>
        <dbReference type="EC" id="2.7.1.158"/>
    </reaction>
</comment>
<evidence type="ECO:0000256" key="6">
    <source>
        <dbReference type="ARBA" id="ARBA00022741"/>
    </source>
</evidence>
<sequence>MEAQAFLQLPPQLLYDSASNHGSSVAGGDCFDDDFLSDAGRDSPSNADSLAEDSDDEAVPGAVSSADMARLRAMSYDRSRNLRCACSCDCACDCARDCDDEDRGNGQPCDKACERACEGEGEGDGESDGDGDGQQRRDQARPRARTRRHRHRHRHLQTTPIQALDMKIDGSRTSTGASGIDDSADGAYHPLVSILPRGTKPVRLVGEGAANAVFEIKVPPNSRVGAQFQGKLLRVAKAPSLGRAPTSSDYYFRQQEFFIREIQPHLGDHAVNQELVVLHKSGIVDELNAMLRDVNHLRKPKFQASFIGHASWGFLVEDMRPKGDDGSLLIEFKPKWLLQSPSAPKSAIRCRQCALELRNYLKAPSAKAPRPERRPCPIAIANPDCPRQVSSPFRIAPQLASLQDDKRIQTILDNIINHKALRKLRDCQKSLDDVGPLRPPTNLDFVVAMTLRDCTCFALVPANDEGEIKLRFGDFDYKDPEKKFSHWRGTEQDLIEGGFYTADWVVCGDTHYHPPSMCALEWSGPPRTGDAVILLMEDGPSKAHSKRSSCLNNDFASSLDAGKTVYRHTTDLATLHKGLEPFKRETGGTPSTSIYHNPLRCDPVARHNGT</sequence>
<evidence type="ECO:0000256" key="3">
    <source>
        <dbReference type="ARBA" id="ARBA00012023"/>
    </source>
</evidence>
<keyword evidence="6 9" id="KW-0547">Nucleotide-binding</keyword>
<feature type="region of interest" description="Disordered" evidence="10">
    <location>
        <begin position="37"/>
        <end position="63"/>
    </location>
</feature>
<feature type="region of interest" description="Disordered" evidence="10">
    <location>
        <begin position="116"/>
        <end position="156"/>
    </location>
</feature>
<dbReference type="AlphaFoldDB" id="A0A2H2Z000"/>
<evidence type="ECO:0000256" key="1">
    <source>
        <dbReference type="ARBA" id="ARBA00003979"/>
    </source>
</evidence>
<dbReference type="GO" id="GO:0005634">
    <property type="term" value="C:nucleus"/>
    <property type="evidence" value="ECO:0007669"/>
    <property type="project" value="TreeGrafter"/>
</dbReference>
<dbReference type="OrthoDB" id="272370at2759"/>
<name>A0A2H2Z000_TRIPA</name>
<comment type="function">
    <text evidence="9">Phosphorylates Ins(1,3,4,5,6)P5 at position 2 to form Ins(1,2,3,4,5,6)P6 (InsP6 or phytate).</text>
</comment>
<protein>
    <recommendedName>
        <fullName evidence="4 9">Inositol-pentakisphosphate 2-kinase</fullName>
        <ecNumber evidence="3 9">2.7.1.158</ecNumber>
    </recommendedName>
</protein>
<feature type="compositionally biased region" description="Acidic residues" evidence="10">
    <location>
        <begin position="119"/>
        <end position="131"/>
    </location>
</feature>
<dbReference type="PANTHER" id="PTHR14456:SF2">
    <property type="entry name" value="INOSITOL-PENTAKISPHOSPHATE 2-KINASE"/>
    <property type="match status" value="1"/>
</dbReference>
<dbReference type="Pfam" id="PF06090">
    <property type="entry name" value="Ins_P5_2-kin"/>
    <property type="match status" value="2"/>
</dbReference>
<evidence type="ECO:0000256" key="2">
    <source>
        <dbReference type="ARBA" id="ARBA00008305"/>
    </source>
</evidence>
<proteinExistence type="inferred from homology"/>
<comment type="domain">
    <text evidence="9">The EXKPK motif is conserved in inositol-pentakisphosphate 2-kinases of both family 1 and 2.</text>
</comment>
<evidence type="ECO:0000256" key="4">
    <source>
        <dbReference type="ARBA" id="ARBA00014846"/>
    </source>
</evidence>
<keyword evidence="7 9" id="KW-0418">Kinase</keyword>
<keyword evidence="5 9" id="KW-0808">Transferase</keyword>
<evidence type="ECO:0000256" key="7">
    <source>
        <dbReference type="ARBA" id="ARBA00022777"/>
    </source>
</evidence>
<gene>
    <name evidence="11" type="ORF">A9Z42_0021590</name>
</gene>
<evidence type="ECO:0000256" key="9">
    <source>
        <dbReference type="RuleBase" id="RU364126"/>
    </source>
</evidence>
<comment type="function">
    <text evidence="1">Has kinase activity and phosphorylates inositol-1,3,4,5,6-pentakisphosphate (Ins(1,3,4,5,6)P5) to produce 1,2,3,4,5,6-hexakisphosphate (InsP6), also known as phytate.</text>
</comment>
<dbReference type="GO" id="GO:0032958">
    <property type="term" value="P:inositol phosphate biosynthetic process"/>
    <property type="evidence" value="ECO:0007669"/>
    <property type="project" value="TreeGrafter"/>
</dbReference>
<dbReference type="EMBL" id="LFMI01000238">
    <property type="protein sequence ID" value="OTA01837.1"/>
    <property type="molecule type" value="Genomic_DNA"/>
</dbReference>
<accession>A0A2H2Z000</accession>
<evidence type="ECO:0000256" key="8">
    <source>
        <dbReference type="ARBA" id="ARBA00022840"/>
    </source>
</evidence>
<feature type="compositionally biased region" description="Basic residues" evidence="10">
    <location>
        <begin position="142"/>
        <end position="156"/>
    </location>
</feature>
<dbReference type="Proteomes" id="UP000219286">
    <property type="component" value="Unassembled WGS sequence"/>
</dbReference>
<comment type="similarity">
    <text evidence="2">Belongs to the IPK1 type 1 family.</text>
</comment>
<reference evidence="11 12" key="1">
    <citation type="journal article" date="2015" name="Genome Announc.">
        <title>Genome sequence and annotation of Trichoderma parareesei, the ancestor of the cellulase producer Trichoderma reesei.</title>
        <authorList>
            <person name="Yang D."/>
            <person name="Pomraning K."/>
            <person name="Kopchinskiy A."/>
            <person name="Karimi Aghcheh R."/>
            <person name="Atanasova L."/>
            <person name="Chenthamara K."/>
            <person name="Baker S.E."/>
            <person name="Zhang R."/>
            <person name="Shen Q."/>
            <person name="Freitag M."/>
            <person name="Kubicek C.P."/>
            <person name="Druzhinina I.S."/>
        </authorList>
    </citation>
    <scope>NUCLEOTIDE SEQUENCE [LARGE SCALE GENOMIC DNA]</scope>
    <source>
        <strain evidence="11 12">CBS 125925</strain>
    </source>
</reference>
<comment type="caution">
    <text evidence="11">The sequence shown here is derived from an EMBL/GenBank/DDBJ whole genome shotgun (WGS) entry which is preliminary data.</text>
</comment>
<dbReference type="GO" id="GO:0035299">
    <property type="term" value="F:inositol-1,3,4,5,6-pentakisphosphate 2-kinase activity"/>
    <property type="evidence" value="ECO:0007669"/>
    <property type="project" value="UniProtKB-EC"/>
</dbReference>
<dbReference type="GO" id="GO:0005524">
    <property type="term" value="F:ATP binding"/>
    <property type="evidence" value="ECO:0007669"/>
    <property type="project" value="UniProtKB-KW"/>
</dbReference>
<evidence type="ECO:0000256" key="5">
    <source>
        <dbReference type="ARBA" id="ARBA00022679"/>
    </source>
</evidence>
<keyword evidence="12" id="KW-1185">Reference proteome</keyword>
<evidence type="ECO:0000313" key="12">
    <source>
        <dbReference type="Proteomes" id="UP000219286"/>
    </source>
</evidence>